<feature type="non-terminal residue" evidence="1">
    <location>
        <position position="1"/>
    </location>
</feature>
<dbReference type="AlphaFoldDB" id="A0A3B0U3H3"/>
<accession>A0A3B0U3H3</accession>
<organism evidence="1">
    <name type="scientific">hydrothermal vent metagenome</name>
    <dbReference type="NCBI Taxonomy" id="652676"/>
    <lineage>
        <taxon>unclassified sequences</taxon>
        <taxon>metagenomes</taxon>
        <taxon>ecological metagenomes</taxon>
    </lineage>
</organism>
<dbReference type="EMBL" id="UOEQ01000257">
    <property type="protein sequence ID" value="VAW20157.1"/>
    <property type="molecule type" value="Genomic_DNA"/>
</dbReference>
<evidence type="ECO:0000313" key="1">
    <source>
        <dbReference type="EMBL" id="VAW20157.1"/>
    </source>
</evidence>
<protein>
    <submittedName>
        <fullName evidence="1">Uncharacterized protein</fullName>
    </submittedName>
</protein>
<name>A0A3B0U3H3_9ZZZZ</name>
<reference evidence="1" key="1">
    <citation type="submission" date="2018-06" db="EMBL/GenBank/DDBJ databases">
        <authorList>
            <person name="Zhirakovskaya E."/>
        </authorList>
    </citation>
    <scope>NUCLEOTIDE SEQUENCE</scope>
</reference>
<gene>
    <name evidence="1" type="ORF">MNBD_ALPHA11-1433</name>
</gene>
<proteinExistence type="predicted"/>
<sequence length="43" mass="4589">SWKLVGSQVQFYNDNDQIIGTMLRSGNRFLGTLAGGQGISMAG</sequence>